<evidence type="ECO:0000313" key="1">
    <source>
        <dbReference type="EMBL" id="GAA5501869.1"/>
    </source>
</evidence>
<proteinExistence type="predicted"/>
<comment type="caution">
    <text evidence="1">The sequence shown here is derived from an EMBL/GenBank/DDBJ whole genome shotgun (WGS) entry which is preliminary data.</text>
</comment>
<organism evidence="1 2">
    <name type="scientific">Deinococcus xinjiangensis</name>
    <dbReference type="NCBI Taxonomy" id="457454"/>
    <lineage>
        <taxon>Bacteria</taxon>
        <taxon>Thermotogati</taxon>
        <taxon>Deinococcota</taxon>
        <taxon>Deinococci</taxon>
        <taxon>Deinococcales</taxon>
        <taxon>Deinococcaceae</taxon>
        <taxon>Deinococcus</taxon>
    </lineage>
</organism>
<dbReference type="EMBL" id="BAABRN010000014">
    <property type="protein sequence ID" value="GAA5501869.1"/>
    <property type="molecule type" value="Genomic_DNA"/>
</dbReference>
<dbReference type="Proteomes" id="UP001458946">
    <property type="component" value="Unassembled WGS sequence"/>
</dbReference>
<evidence type="ECO:0000313" key="2">
    <source>
        <dbReference type="Proteomes" id="UP001458946"/>
    </source>
</evidence>
<accession>A0ABP9V9C9</accession>
<keyword evidence="2" id="KW-1185">Reference proteome</keyword>
<name>A0ABP9V9C9_9DEIO</name>
<gene>
    <name evidence="1" type="ORF">Dxin01_01608</name>
</gene>
<sequence length="37" mass="4115">MLIPSMPLGWRFPEFNFVAFGVNDPAKFALFGDLGLV</sequence>
<protein>
    <submittedName>
        <fullName evidence="1">Uncharacterized protein</fullName>
    </submittedName>
</protein>
<reference evidence="1 2" key="1">
    <citation type="submission" date="2024-02" db="EMBL/GenBank/DDBJ databases">
        <title>Deinococcus xinjiangensis NBRC 107630.</title>
        <authorList>
            <person name="Ichikawa N."/>
            <person name="Katano-Makiyama Y."/>
            <person name="Hidaka K."/>
        </authorList>
    </citation>
    <scope>NUCLEOTIDE SEQUENCE [LARGE SCALE GENOMIC DNA]</scope>
    <source>
        <strain evidence="1 2">NBRC 107630</strain>
    </source>
</reference>